<dbReference type="AlphaFoldDB" id="A0A1B1Z2B4"/>
<reference evidence="3 4" key="1">
    <citation type="submission" date="2016-08" db="EMBL/GenBank/DDBJ databases">
        <title>Complete genome sequence of Fictibacillus arsenicus G25-54, a strain with toxicity to nematodes and a potential arsenic-resistance activity.</title>
        <authorList>
            <person name="Zheng Z."/>
        </authorList>
    </citation>
    <scope>NUCLEOTIDE SEQUENCE [LARGE SCALE GENOMIC DNA]</scope>
    <source>
        <strain evidence="3 4">G25-54</strain>
    </source>
</reference>
<dbReference type="Pfam" id="PF07299">
    <property type="entry name" value="EF-G-binding_N"/>
    <property type="match status" value="1"/>
</dbReference>
<dbReference type="STRING" id="255247.ABE41_006080"/>
<evidence type="ECO:0000259" key="1">
    <source>
        <dbReference type="Pfam" id="PF07299"/>
    </source>
</evidence>
<dbReference type="KEGG" id="far:ABE41_006080"/>
<keyword evidence="3" id="KW-0648">Protein biosynthesis</keyword>
<keyword evidence="4" id="KW-1185">Reference proteome</keyword>
<dbReference type="Gene3D" id="1.20.1280.250">
    <property type="match status" value="1"/>
</dbReference>
<dbReference type="Pfam" id="PF16571">
    <property type="entry name" value="FBP_C"/>
    <property type="match status" value="1"/>
</dbReference>
<dbReference type="InterPro" id="IPR010841">
    <property type="entry name" value="EF-G-binding_N"/>
</dbReference>
<dbReference type="OrthoDB" id="1891078at2"/>
<protein>
    <submittedName>
        <fullName evidence="3">Elongation factor G-binding protein</fullName>
    </submittedName>
</protein>
<evidence type="ECO:0000313" key="4">
    <source>
        <dbReference type="Proteomes" id="UP000077412"/>
    </source>
</evidence>
<evidence type="ECO:0000259" key="2">
    <source>
        <dbReference type="Pfam" id="PF16571"/>
    </source>
</evidence>
<dbReference type="Proteomes" id="UP000077412">
    <property type="component" value="Chromosome"/>
</dbReference>
<sequence length="216" mass="24467">MNTPFIRNHQYNLIKKQVGHLQHACNNGADPKVIEAVEFNALSTILESFPEITDSQKHTLEQFVGLRKTEEFQQYLFSLESYLEAFSQVTGKQIMKLYPKIKKLKTPNLSTIVHHKISYLGWVDIATQKLFIVYHLNGQTVGIQGRYTPASKGICFLCNGIGDVALFSAITKSKPANASPDYYKAIGNYMCVDSHECNKKITEVAVLEKFLQEVLY</sequence>
<dbReference type="RefSeq" id="WP_066287522.1">
    <property type="nucleotide sequence ID" value="NZ_CP016761.1"/>
</dbReference>
<dbReference type="GO" id="GO:0003746">
    <property type="term" value="F:translation elongation factor activity"/>
    <property type="evidence" value="ECO:0007669"/>
    <property type="project" value="UniProtKB-KW"/>
</dbReference>
<dbReference type="CDD" id="cd16342">
    <property type="entry name" value="FusC_FusB"/>
    <property type="match status" value="1"/>
</dbReference>
<name>A0A1B1Z2B4_9BACL</name>
<feature type="domain" description="Elongation factor G-binding protein N-terminal" evidence="1">
    <location>
        <begin position="5"/>
        <end position="86"/>
    </location>
</feature>
<keyword evidence="3" id="KW-0251">Elongation factor</keyword>
<proteinExistence type="predicted"/>
<gene>
    <name evidence="3" type="ORF">ABE41_006080</name>
</gene>
<accession>A0A1B1Z2B4</accession>
<evidence type="ECO:0000313" key="3">
    <source>
        <dbReference type="EMBL" id="ANX11570.1"/>
    </source>
</evidence>
<dbReference type="InterPro" id="IPR038344">
    <property type="entry name" value="EF-G_N_sf"/>
</dbReference>
<dbReference type="InterPro" id="IPR032330">
    <property type="entry name" value="EF-G-binding_C"/>
</dbReference>
<feature type="domain" description="Elongation factor G-binding protein C-terminal treble-clef zinc-finger" evidence="2">
    <location>
        <begin position="102"/>
        <end position="203"/>
    </location>
</feature>
<organism evidence="3 4">
    <name type="scientific">Fictibacillus arsenicus</name>
    <dbReference type="NCBI Taxonomy" id="255247"/>
    <lineage>
        <taxon>Bacteria</taxon>
        <taxon>Bacillati</taxon>
        <taxon>Bacillota</taxon>
        <taxon>Bacilli</taxon>
        <taxon>Bacillales</taxon>
        <taxon>Fictibacillaceae</taxon>
        <taxon>Fictibacillus</taxon>
    </lineage>
</organism>
<dbReference type="EMBL" id="CP016761">
    <property type="protein sequence ID" value="ANX11570.1"/>
    <property type="molecule type" value="Genomic_DNA"/>
</dbReference>